<feature type="transmembrane region" description="Helical" evidence="8">
    <location>
        <begin position="138"/>
        <end position="158"/>
    </location>
</feature>
<dbReference type="NCBIfam" id="TIGR02602">
    <property type="entry name" value="8TM_EpsH"/>
    <property type="match status" value="1"/>
</dbReference>
<dbReference type="GO" id="GO:0005886">
    <property type="term" value="C:plasma membrane"/>
    <property type="evidence" value="ECO:0007669"/>
    <property type="project" value="UniProtKB-SubCell"/>
</dbReference>
<dbReference type="EMBL" id="KY053276">
    <property type="protein sequence ID" value="AQW45583.1"/>
    <property type="molecule type" value="Genomic_DNA"/>
</dbReference>
<evidence type="ECO:0000256" key="5">
    <source>
        <dbReference type="ARBA" id="ARBA00022801"/>
    </source>
</evidence>
<keyword evidence="5 11" id="KW-0378">Hydrolase</keyword>
<reference evidence="11" key="2">
    <citation type="submission" date="2022-05" db="EMBL/GenBank/DDBJ databases">
        <title>An RpoN-dependent PEP-CTERM gene is involved in floc formation of an Aquincola tertiaricarbonis strain.</title>
        <authorList>
            <person name="Qiu D."/>
            <person name="Xia M."/>
        </authorList>
    </citation>
    <scope>NUCLEOTIDE SEQUENCE</scope>
    <source>
        <strain evidence="11">RN12</strain>
    </source>
</reference>
<dbReference type="RefSeq" id="WP_250198450.1">
    <property type="nucleotide sequence ID" value="NZ_CP097636.1"/>
</dbReference>
<keyword evidence="6 8" id="KW-1133">Transmembrane helix</keyword>
<keyword evidence="4 8" id="KW-0812">Transmembrane</keyword>
<evidence type="ECO:0000313" key="10">
    <source>
        <dbReference type="EMBL" id="AQW45583.1"/>
    </source>
</evidence>
<evidence type="ECO:0000313" key="11">
    <source>
        <dbReference type="EMBL" id="URI10246.1"/>
    </source>
</evidence>
<keyword evidence="12" id="KW-1185">Reference proteome</keyword>
<accession>A0A1S6R6H5</accession>
<reference evidence="10" key="1">
    <citation type="submission" date="2016-10" db="EMBL/GenBank/DDBJ databases">
        <authorList>
            <person name="de Groot N.N."/>
        </authorList>
    </citation>
    <scope>NUCLEOTIDE SEQUENCE</scope>
    <source>
        <strain evidence="10">RN12</strain>
    </source>
</reference>
<evidence type="ECO:0000313" key="12">
    <source>
        <dbReference type="Proteomes" id="UP001056201"/>
    </source>
</evidence>
<evidence type="ECO:0000256" key="6">
    <source>
        <dbReference type="ARBA" id="ARBA00022989"/>
    </source>
</evidence>
<dbReference type="Pfam" id="PF09721">
    <property type="entry name" value="Exosortase_EpsH"/>
    <property type="match status" value="1"/>
</dbReference>
<feature type="transmembrane region" description="Helical" evidence="8">
    <location>
        <begin position="262"/>
        <end position="283"/>
    </location>
</feature>
<dbReference type="InterPro" id="IPR014263">
    <property type="entry name" value="Methanolan_biosynth_EpsI"/>
</dbReference>
<feature type="transmembrane region" description="Helical" evidence="8">
    <location>
        <begin position="54"/>
        <end position="70"/>
    </location>
</feature>
<feature type="domain" description="Methanolan biosynthesis EpsI" evidence="9">
    <location>
        <begin position="313"/>
        <end position="523"/>
    </location>
</feature>
<feature type="transmembrane region" description="Helical" evidence="8">
    <location>
        <begin position="197"/>
        <end position="215"/>
    </location>
</feature>
<keyword evidence="3" id="KW-0645">Protease</keyword>
<keyword evidence="7 8" id="KW-0472">Membrane</keyword>
<evidence type="ECO:0000259" key="9">
    <source>
        <dbReference type="Pfam" id="PF11984"/>
    </source>
</evidence>
<feature type="transmembrane region" description="Helical" evidence="8">
    <location>
        <begin position="28"/>
        <end position="48"/>
    </location>
</feature>
<dbReference type="GO" id="GO:0006508">
    <property type="term" value="P:proteolysis"/>
    <property type="evidence" value="ECO:0007669"/>
    <property type="project" value="UniProtKB-KW"/>
</dbReference>
<keyword evidence="2" id="KW-1003">Cell membrane</keyword>
<dbReference type="Proteomes" id="UP001056201">
    <property type="component" value="Chromosome 2"/>
</dbReference>
<dbReference type="EMBL" id="CP097636">
    <property type="protein sequence ID" value="URI10246.1"/>
    <property type="molecule type" value="Genomic_DNA"/>
</dbReference>
<proteinExistence type="predicted"/>
<dbReference type="NCBIfam" id="TIGR03109">
    <property type="entry name" value="exosort_XrtA"/>
    <property type="match status" value="1"/>
</dbReference>
<evidence type="ECO:0000256" key="2">
    <source>
        <dbReference type="ARBA" id="ARBA00022475"/>
    </source>
</evidence>
<evidence type="ECO:0000256" key="8">
    <source>
        <dbReference type="SAM" id="Phobius"/>
    </source>
</evidence>
<feature type="transmembrane region" description="Helical" evidence="8">
    <location>
        <begin position="82"/>
        <end position="100"/>
    </location>
</feature>
<feature type="transmembrane region" description="Helical" evidence="8">
    <location>
        <begin position="222"/>
        <end position="242"/>
    </location>
</feature>
<dbReference type="NCBIfam" id="TIGR02914">
    <property type="entry name" value="EpsI_fam"/>
    <property type="match status" value="1"/>
</dbReference>
<feature type="transmembrane region" description="Helical" evidence="8">
    <location>
        <begin position="304"/>
        <end position="324"/>
    </location>
</feature>
<name>A0A1S6R6H5_AQUTE</name>
<evidence type="ECO:0000256" key="1">
    <source>
        <dbReference type="ARBA" id="ARBA00004651"/>
    </source>
</evidence>
<dbReference type="NCBIfam" id="TIGR04178">
    <property type="entry name" value="exo_archaeo"/>
    <property type="match status" value="1"/>
</dbReference>
<dbReference type="InterPro" id="IPR019127">
    <property type="entry name" value="Exosortase"/>
</dbReference>
<comment type="subcellular location">
    <subcellularLocation>
        <location evidence="1">Cell membrane</location>
        <topology evidence="1">Multi-pass membrane protein</topology>
    </subcellularLocation>
</comment>
<evidence type="ECO:0000256" key="7">
    <source>
        <dbReference type="ARBA" id="ARBA00023136"/>
    </source>
</evidence>
<dbReference type="InterPro" id="IPR026392">
    <property type="entry name" value="Exo/Archaeosortase_dom"/>
</dbReference>
<dbReference type="InterPro" id="IPR013426">
    <property type="entry name" value="EpsH-like"/>
</dbReference>
<dbReference type="InterPro" id="IPR017540">
    <property type="entry name" value="Exosortase-1"/>
</dbReference>
<protein>
    <submittedName>
        <fullName evidence="10">Exosortase A</fullName>
        <ecNumber evidence="11">3.4.22.-</ecNumber>
    </submittedName>
</protein>
<dbReference type="AlphaFoldDB" id="A0A1S6R6H5"/>
<gene>
    <name evidence="11" type="primary">xrtA</name>
    <name evidence="11" type="ORF">MW290_14595</name>
</gene>
<dbReference type="Pfam" id="PF11984">
    <property type="entry name" value="DUF3485"/>
    <property type="match status" value="1"/>
</dbReference>
<evidence type="ECO:0000256" key="3">
    <source>
        <dbReference type="ARBA" id="ARBA00022670"/>
    </source>
</evidence>
<organism evidence="10">
    <name type="scientific">Aquincola tertiaricarbonis</name>
    <dbReference type="NCBI Taxonomy" id="391953"/>
    <lineage>
        <taxon>Bacteria</taxon>
        <taxon>Pseudomonadati</taxon>
        <taxon>Pseudomonadota</taxon>
        <taxon>Betaproteobacteria</taxon>
        <taxon>Burkholderiales</taxon>
        <taxon>Sphaerotilaceae</taxon>
        <taxon>Aquincola</taxon>
    </lineage>
</organism>
<sequence>MSAVPVAHDSAPAEPSAPGWREAAGAMVAYLLLVLLAYRGTGLAMVAIWERSATFTHAFLVPPIVAWLVWRQRDVLRRLTPRAVPAMVPVLVLLALAWWLGDLADVNAVMQLAFTALLVAGVPALLGWQVTRALMFPLAFLFFAVPIGEFMTPVLMQYTADFTVATLRASGIPVYREGLQFVIPSGRWSVVEACSGVRYLMASFMVGSLFGYLNYRSQRRRWVFCALSLVVPVLANWLRAYLIVLVGHLSNNEIATGVDHLVYGWLFFGIVITALFFIGARWSEADAPVADRVQAVGGQRGRPSAGRLLVVAVASAAAVVWPAWLQTPDSLPAAPPRLALPEPAAPVWRSVDTPLTDWRPAIVGARAERSGTYAGPAGRVGLHLAYFRQQQEGSKAVSSLNALVDPNDTAWRAEPLGAADTSGATAAVARAGWRATEVVGMGPPVSGGRPELLVWRTYWVGGQFVGSDVQAKLLQAWVRMRGEPDDAAIVVLVTDAPEADTVARAQASQRLAAFAAAHQDALLRALDDARRTR</sequence>
<dbReference type="EC" id="3.4.22.-" evidence="11"/>
<dbReference type="GO" id="GO:0008233">
    <property type="term" value="F:peptidase activity"/>
    <property type="evidence" value="ECO:0007669"/>
    <property type="project" value="UniProtKB-KW"/>
</dbReference>
<feature type="transmembrane region" description="Helical" evidence="8">
    <location>
        <begin position="106"/>
        <end position="126"/>
    </location>
</feature>
<evidence type="ECO:0000256" key="4">
    <source>
        <dbReference type="ARBA" id="ARBA00022692"/>
    </source>
</evidence>